<sequence length="76" mass="8049">AFARHGRALGAAHASPDVVARRRARLGPRGRTRAALGVAARVDRPAVPGLPADIVRRKDGGAAPDRGRGRTRRRPT</sequence>
<keyword evidence="3" id="KW-1185">Reference proteome</keyword>
<evidence type="ECO:0000313" key="3">
    <source>
        <dbReference type="Proteomes" id="UP000266841"/>
    </source>
</evidence>
<accession>K0SQY8</accession>
<evidence type="ECO:0000313" key="2">
    <source>
        <dbReference type="EMBL" id="EJK67800.1"/>
    </source>
</evidence>
<dbReference type="EMBL" id="AGNL01012608">
    <property type="protein sequence ID" value="EJK67800.1"/>
    <property type="molecule type" value="Genomic_DNA"/>
</dbReference>
<proteinExistence type="predicted"/>
<organism evidence="2 3">
    <name type="scientific">Thalassiosira oceanica</name>
    <name type="common">Marine diatom</name>
    <dbReference type="NCBI Taxonomy" id="159749"/>
    <lineage>
        <taxon>Eukaryota</taxon>
        <taxon>Sar</taxon>
        <taxon>Stramenopiles</taxon>
        <taxon>Ochrophyta</taxon>
        <taxon>Bacillariophyta</taxon>
        <taxon>Coscinodiscophyceae</taxon>
        <taxon>Thalassiosirophycidae</taxon>
        <taxon>Thalassiosirales</taxon>
        <taxon>Thalassiosiraceae</taxon>
        <taxon>Thalassiosira</taxon>
    </lineage>
</organism>
<name>K0SQY8_THAOC</name>
<feature type="non-terminal residue" evidence="2">
    <location>
        <position position="1"/>
    </location>
</feature>
<dbReference type="Proteomes" id="UP000266841">
    <property type="component" value="Unassembled WGS sequence"/>
</dbReference>
<protein>
    <submittedName>
        <fullName evidence="2">Uncharacterized protein</fullName>
    </submittedName>
</protein>
<evidence type="ECO:0000256" key="1">
    <source>
        <dbReference type="SAM" id="MobiDB-lite"/>
    </source>
</evidence>
<comment type="caution">
    <text evidence="2">The sequence shown here is derived from an EMBL/GenBank/DDBJ whole genome shotgun (WGS) entry which is preliminary data.</text>
</comment>
<feature type="compositionally biased region" description="Basic and acidic residues" evidence="1">
    <location>
        <begin position="54"/>
        <end position="68"/>
    </location>
</feature>
<dbReference type="AlphaFoldDB" id="K0SQY8"/>
<reference evidence="2 3" key="1">
    <citation type="journal article" date="2012" name="Genome Biol.">
        <title>Genome and low-iron response of an oceanic diatom adapted to chronic iron limitation.</title>
        <authorList>
            <person name="Lommer M."/>
            <person name="Specht M."/>
            <person name="Roy A.S."/>
            <person name="Kraemer L."/>
            <person name="Andreson R."/>
            <person name="Gutowska M.A."/>
            <person name="Wolf J."/>
            <person name="Bergner S.V."/>
            <person name="Schilhabel M.B."/>
            <person name="Klostermeier U.C."/>
            <person name="Beiko R.G."/>
            <person name="Rosenstiel P."/>
            <person name="Hippler M."/>
            <person name="Laroche J."/>
        </authorList>
    </citation>
    <scope>NUCLEOTIDE SEQUENCE [LARGE SCALE GENOMIC DNA]</scope>
    <source>
        <strain evidence="2 3">CCMP1005</strain>
    </source>
</reference>
<feature type="region of interest" description="Disordered" evidence="1">
    <location>
        <begin position="51"/>
        <end position="76"/>
    </location>
</feature>
<gene>
    <name evidence="2" type="ORF">THAOC_11118</name>
</gene>